<sequence length="423" mass="44919">MVAHTPRLRTLTALVLAVLLAVPTGAAAVAPADVNAAGTSATQFDTGHEAEASADGDVAFVRTIEEMKGHLTVSVQYAKAGDTEMAAHHAGHPHEEYWSAVNATLSEANASLAADLEAALLAAPDHARNDSASEYATYVNETLFEKFDAAERAVAGEQMENATFSAAVSRDLLQRAVQEYGEGVAANGTVVEQMEYDDARGFALRAEALYESNVRATLSEHAREELDELFETLHGDIDGAAAPSDVEQITASIAAEYAEYTGVESQTGGAQVEQTVDEINEHLEEAVTAYENGNDAEAKQIIRQTYLSYFESLEGDLIEKRPELVEELEADFNEDLPGLIDRNASVSEVRAEVESMEKKLGTVETALSSETETTISLGDETETTTTQSATSETTTTGSSPGLGVGAALLALATALVALRRRAN</sequence>
<organism evidence="2 3">
    <name type="scientific">Halarchaeum grantii</name>
    <dbReference type="NCBI Taxonomy" id="1193105"/>
    <lineage>
        <taxon>Archaea</taxon>
        <taxon>Methanobacteriati</taxon>
        <taxon>Methanobacteriota</taxon>
        <taxon>Stenosarchaea group</taxon>
        <taxon>Halobacteria</taxon>
        <taxon>Halobacteriales</taxon>
        <taxon>Halobacteriaceae</taxon>
    </lineage>
</organism>
<dbReference type="OrthoDB" id="381511at2157"/>
<comment type="caution">
    <text evidence="2">The sequence shown here is derived from an EMBL/GenBank/DDBJ whole genome shotgun (WGS) entry which is preliminary data.</text>
</comment>
<feature type="region of interest" description="Disordered" evidence="1">
    <location>
        <begin position="363"/>
        <end position="402"/>
    </location>
</feature>
<reference evidence="2 3" key="1">
    <citation type="journal article" date="2019" name="Int. J. Syst. Evol. Microbiol.">
        <title>The Global Catalogue of Microorganisms (GCM) 10K type strain sequencing project: providing services to taxonomists for standard genome sequencing and annotation.</title>
        <authorList>
            <consortium name="The Broad Institute Genomics Platform"/>
            <consortium name="The Broad Institute Genome Sequencing Center for Infectious Disease"/>
            <person name="Wu L."/>
            <person name="Ma J."/>
        </authorList>
    </citation>
    <scope>NUCLEOTIDE SEQUENCE [LARGE SCALE GENOMIC DNA]</scope>
    <source>
        <strain evidence="2 3">JCM 19585</strain>
    </source>
</reference>
<keyword evidence="3" id="KW-1185">Reference proteome</keyword>
<accession>A0A830EY32</accession>
<name>A0A830EY32_9EURY</name>
<dbReference type="AlphaFoldDB" id="A0A830EY32"/>
<dbReference type="EMBL" id="BMPF01000001">
    <property type="protein sequence ID" value="GGL21408.1"/>
    <property type="molecule type" value="Genomic_DNA"/>
</dbReference>
<evidence type="ECO:0000313" key="2">
    <source>
        <dbReference type="EMBL" id="GGL21408.1"/>
    </source>
</evidence>
<dbReference type="RefSeq" id="WP_188876479.1">
    <property type="nucleotide sequence ID" value="NZ_BMPF01000001.1"/>
</dbReference>
<gene>
    <name evidence="2" type="ORF">GCM10009037_00860</name>
</gene>
<evidence type="ECO:0008006" key="4">
    <source>
        <dbReference type="Google" id="ProtNLM"/>
    </source>
</evidence>
<evidence type="ECO:0000256" key="1">
    <source>
        <dbReference type="SAM" id="MobiDB-lite"/>
    </source>
</evidence>
<dbReference type="Proteomes" id="UP000628840">
    <property type="component" value="Unassembled WGS sequence"/>
</dbReference>
<evidence type="ECO:0000313" key="3">
    <source>
        <dbReference type="Proteomes" id="UP000628840"/>
    </source>
</evidence>
<feature type="compositionally biased region" description="Low complexity" evidence="1">
    <location>
        <begin position="373"/>
        <end position="402"/>
    </location>
</feature>
<protein>
    <recommendedName>
        <fullName evidence="4">PGF-CTERM sorting domain-containing protein</fullName>
    </recommendedName>
</protein>
<proteinExistence type="predicted"/>